<proteinExistence type="predicted"/>
<accession>A0A1V4L0Q6</accession>
<protein>
    <submittedName>
        <fullName evidence="1">Uncharacterized protein</fullName>
    </submittedName>
</protein>
<comment type="caution">
    <text evidence="1">The sequence shown here is derived from an EMBL/GenBank/DDBJ whole genome shotgun (WGS) entry which is preliminary data.</text>
</comment>
<evidence type="ECO:0000313" key="2">
    <source>
        <dbReference type="Proteomes" id="UP000190648"/>
    </source>
</evidence>
<evidence type="ECO:0000313" key="1">
    <source>
        <dbReference type="EMBL" id="OPJ90424.1"/>
    </source>
</evidence>
<dbReference type="EMBL" id="LSYS01000242">
    <property type="protein sequence ID" value="OPJ90424.1"/>
    <property type="molecule type" value="Genomic_DNA"/>
</dbReference>
<name>A0A1V4L0Q6_PATFA</name>
<keyword evidence="2" id="KW-1185">Reference proteome</keyword>
<dbReference type="AlphaFoldDB" id="A0A1V4L0Q6"/>
<organism evidence="1 2">
    <name type="scientific">Patagioenas fasciata monilis</name>
    <dbReference type="NCBI Taxonomy" id="372326"/>
    <lineage>
        <taxon>Eukaryota</taxon>
        <taxon>Metazoa</taxon>
        <taxon>Chordata</taxon>
        <taxon>Craniata</taxon>
        <taxon>Vertebrata</taxon>
        <taxon>Euteleostomi</taxon>
        <taxon>Archelosauria</taxon>
        <taxon>Archosauria</taxon>
        <taxon>Dinosauria</taxon>
        <taxon>Saurischia</taxon>
        <taxon>Theropoda</taxon>
        <taxon>Coelurosauria</taxon>
        <taxon>Aves</taxon>
        <taxon>Neognathae</taxon>
        <taxon>Neoaves</taxon>
        <taxon>Columbimorphae</taxon>
        <taxon>Columbiformes</taxon>
        <taxon>Columbidae</taxon>
        <taxon>Patagioenas</taxon>
    </lineage>
</organism>
<sequence length="96" mass="10818">MIEKQEISEYAVDLQKEVTNVAEKCTSVEGLNSPFLGLIEQKETPVCPFSSCIKWCRGLCRICYSSGNSCTNCQHLLLNSFLCWTLSDALLCLMWT</sequence>
<dbReference type="Proteomes" id="UP000190648">
    <property type="component" value="Unassembled WGS sequence"/>
</dbReference>
<gene>
    <name evidence="1" type="ORF">AV530_008618</name>
</gene>
<reference evidence="1 2" key="1">
    <citation type="submission" date="2016-02" db="EMBL/GenBank/DDBJ databases">
        <title>Band-tailed pigeon sequencing and assembly.</title>
        <authorList>
            <person name="Soares A.E."/>
            <person name="Novak B.J."/>
            <person name="Rice E.S."/>
            <person name="O'Connell B."/>
            <person name="Chang D."/>
            <person name="Weber S."/>
            <person name="Shapiro B."/>
        </authorList>
    </citation>
    <scope>NUCLEOTIDE SEQUENCE [LARGE SCALE GENOMIC DNA]</scope>
    <source>
        <strain evidence="1">BTP2013</strain>
        <tissue evidence="1">Blood</tissue>
    </source>
</reference>